<feature type="domain" description="NIF system FeS cluster assembly NifU C-terminal" evidence="2">
    <location>
        <begin position="10"/>
        <end position="77"/>
    </location>
</feature>
<dbReference type="AlphaFoldDB" id="A0A7W8M4W9"/>
<dbReference type="RefSeq" id="WP_183772816.1">
    <property type="nucleotide sequence ID" value="NZ_CAWVEG010000213.1"/>
</dbReference>
<dbReference type="PANTHER" id="PTHR11178">
    <property type="entry name" value="IRON-SULFUR CLUSTER SCAFFOLD PROTEIN NFU-RELATED"/>
    <property type="match status" value="1"/>
</dbReference>
<gene>
    <name evidence="3" type="ORF">HNP82_001390</name>
</gene>
<evidence type="ECO:0000313" key="4">
    <source>
        <dbReference type="Proteomes" id="UP000543642"/>
    </source>
</evidence>
<dbReference type="GO" id="GO:0016226">
    <property type="term" value="P:iron-sulfur cluster assembly"/>
    <property type="evidence" value="ECO:0007669"/>
    <property type="project" value="InterPro"/>
</dbReference>
<name>A0A7W8M4W9_9FIRM</name>
<dbReference type="GO" id="GO:0005506">
    <property type="term" value="F:iron ion binding"/>
    <property type="evidence" value="ECO:0007669"/>
    <property type="project" value="InterPro"/>
</dbReference>
<dbReference type="Proteomes" id="UP000543642">
    <property type="component" value="Unassembled WGS sequence"/>
</dbReference>
<dbReference type="GO" id="GO:0051536">
    <property type="term" value="F:iron-sulfur cluster binding"/>
    <property type="evidence" value="ECO:0007669"/>
    <property type="project" value="InterPro"/>
</dbReference>
<keyword evidence="4" id="KW-1185">Reference proteome</keyword>
<protein>
    <submittedName>
        <fullName evidence="3">Fe/S biogenesis protein NfuA</fullName>
    </submittedName>
</protein>
<dbReference type="Pfam" id="PF01106">
    <property type="entry name" value="NifU"/>
    <property type="match status" value="1"/>
</dbReference>
<comment type="caution">
    <text evidence="3">The sequence shown here is derived from an EMBL/GenBank/DDBJ whole genome shotgun (WGS) entry which is preliminary data.</text>
</comment>
<dbReference type="InterPro" id="IPR001075">
    <property type="entry name" value="NIF_FeS_clus_asmbl_NifU_C"/>
</dbReference>
<dbReference type="EMBL" id="JACHFW010000004">
    <property type="protein sequence ID" value="MBB5264279.1"/>
    <property type="molecule type" value="Genomic_DNA"/>
</dbReference>
<dbReference type="SUPFAM" id="SSF117916">
    <property type="entry name" value="Fe-S cluster assembly (FSCA) domain-like"/>
    <property type="match status" value="1"/>
</dbReference>
<comment type="function">
    <text evidence="1">May be involved in the formation or repair of [Fe-S] clusters present in iron-sulfur proteins.</text>
</comment>
<dbReference type="Gene3D" id="3.30.300.130">
    <property type="entry name" value="Fe-S cluster assembly (FSCA)"/>
    <property type="match status" value="1"/>
</dbReference>
<evidence type="ECO:0000313" key="3">
    <source>
        <dbReference type="EMBL" id="MBB5264279.1"/>
    </source>
</evidence>
<evidence type="ECO:0000256" key="1">
    <source>
        <dbReference type="ARBA" id="ARBA00049958"/>
    </source>
</evidence>
<reference evidence="3 4" key="1">
    <citation type="submission" date="2020-08" db="EMBL/GenBank/DDBJ databases">
        <title>Genomic Encyclopedia of Type Strains, Phase IV (KMG-IV): sequencing the most valuable type-strain genomes for metagenomic binning, comparative biology and taxonomic classification.</title>
        <authorList>
            <person name="Goeker M."/>
        </authorList>
    </citation>
    <scope>NUCLEOTIDE SEQUENCE [LARGE SCALE GENOMIC DNA]</scope>
    <source>
        <strain evidence="3 4">DSM 106146</strain>
    </source>
</reference>
<sequence>MDNHETLQSIEAVIEKNVRPQLQAHGGDVEVISYDEDGVCRIRLLGHCSGCPSAFITTEEIIRAEVIRELPQVKDVVLVQETSQELLDFARSLMKGGRHV</sequence>
<organism evidence="3 4">
    <name type="scientific">Catenibacillus scindens</name>
    <dbReference type="NCBI Taxonomy" id="673271"/>
    <lineage>
        <taxon>Bacteria</taxon>
        <taxon>Bacillati</taxon>
        <taxon>Bacillota</taxon>
        <taxon>Clostridia</taxon>
        <taxon>Lachnospirales</taxon>
        <taxon>Lachnospiraceae</taxon>
        <taxon>Catenibacillus</taxon>
    </lineage>
</organism>
<dbReference type="InterPro" id="IPR034904">
    <property type="entry name" value="FSCA_dom_sf"/>
</dbReference>
<accession>A0A7W8M4W9</accession>
<proteinExistence type="predicted"/>
<evidence type="ECO:0000259" key="2">
    <source>
        <dbReference type="Pfam" id="PF01106"/>
    </source>
</evidence>